<dbReference type="KEGG" id="mlr:MELLADRAFT_106600"/>
<evidence type="ECO:0000313" key="2">
    <source>
        <dbReference type="EMBL" id="EGG06668.1"/>
    </source>
</evidence>
<reference evidence="3" key="1">
    <citation type="journal article" date="2011" name="Proc. Natl. Acad. Sci. U.S.A.">
        <title>Obligate biotrophy features unraveled by the genomic analysis of rust fungi.</title>
        <authorList>
            <person name="Duplessis S."/>
            <person name="Cuomo C.A."/>
            <person name="Lin Y.-C."/>
            <person name="Aerts A."/>
            <person name="Tisserant E."/>
            <person name="Veneault-Fourrey C."/>
            <person name="Joly D.L."/>
            <person name="Hacquard S."/>
            <person name="Amselem J."/>
            <person name="Cantarel B.L."/>
            <person name="Chiu R."/>
            <person name="Coutinho P.M."/>
            <person name="Feau N."/>
            <person name="Field M."/>
            <person name="Frey P."/>
            <person name="Gelhaye E."/>
            <person name="Goldberg J."/>
            <person name="Grabherr M.G."/>
            <person name="Kodira C.D."/>
            <person name="Kohler A."/>
            <person name="Kuees U."/>
            <person name="Lindquist E.A."/>
            <person name="Lucas S.M."/>
            <person name="Mago R."/>
            <person name="Mauceli E."/>
            <person name="Morin E."/>
            <person name="Murat C."/>
            <person name="Pangilinan J.L."/>
            <person name="Park R."/>
            <person name="Pearson M."/>
            <person name="Quesneville H."/>
            <person name="Rouhier N."/>
            <person name="Sakthikumar S."/>
            <person name="Salamov A.A."/>
            <person name="Schmutz J."/>
            <person name="Selles B."/>
            <person name="Shapiro H."/>
            <person name="Tanguay P."/>
            <person name="Tuskan G.A."/>
            <person name="Henrissat B."/>
            <person name="Van de Peer Y."/>
            <person name="Rouze P."/>
            <person name="Ellis J.G."/>
            <person name="Dodds P.N."/>
            <person name="Schein J.E."/>
            <person name="Zhong S."/>
            <person name="Hamelin R.C."/>
            <person name="Grigoriev I.V."/>
            <person name="Szabo L.J."/>
            <person name="Martin F."/>
        </authorList>
    </citation>
    <scope>NUCLEOTIDE SEQUENCE [LARGE SCALE GENOMIC DNA]</scope>
    <source>
        <strain evidence="3">98AG31 / pathotype 3-4-7</strain>
    </source>
</reference>
<dbReference type="GeneID" id="18922936"/>
<organism evidence="3">
    <name type="scientific">Melampsora larici-populina (strain 98AG31 / pathotype 3-4-7)</name>
    <name type="common">Poplar leaf rust fungus</name>
    <dbReference type="NCBI Taxonomy" id="747676"/>
    <lineage>
        <taxon>Eukaryota</taxon>
        <taxon>Fungi</taxon>
        <taxon>Dikarya</taxon>
        <taxon>Basidiomycota</taxon>
        <taxon>Pucciniomycotina</taxon>
        <taxon>Pucciniomycetes</taxon>
        <taxon>Pucciniales</taxon>
        <taxon>Melampsoraceae</taxon>
        <taxon>Melampsora</taxon>
    </lineage>
</organism>
<sequence>MPKSKNLNPSHGSSSRNVTSSCPEPHSSQLDSMPRKLPLNCESNPQAIPQPTQPHPFFRHTMPAIKFTDRSMGLISDGLNVSQPSDSHQLIQNLPSAPLPLPKFSDSSLEDFFHPRLKSTLGKSAQVEKDQEEEINGFLNDEDSVNDHFYPEILTKSSRKLDERLNENECKVIYIL</sequence>
<evidence type="ECO:0000256" key="1">
    <source>
        <dbReference type="SAM" id="MobiDB-lite"/>
    </source>
</evidence>
<accession>F4RM14</accession>
<feature type="compositionally biased region" description="Polar residues" evidence="1">
    <location>
        <begin position="1"/>
        <end position="31"/>
    </location>
</feature>
<dbReference type="AlphaFoldDB" id="F4RM14"/>
<dbReference type="InParanoid" id="F4RM14"/>
<dbReference type="RefSeq" id="XP_007410108.1">
    <property type="nucleotide sequence ID" value="XM_007410046.1"/>
</dbReference>
<feature type="region of interest" description="Disordered" evidence="1">
    <location>
        <begin position="1"/>
        <end position="57"/>
    </location>
</feature>
<proteinExistence type="predicted"/>
<dbReference type="Proteomes" id="UP000001072">
    <property type="component" value="Unassembled WGS sequence"/>
</dbReference>
<keyword evidence="3" id="KW-1185">Reference proteome</keyword>
<dbReference type="VEuPathDB" id="FungiDB:MELLADRAFT_106600"/>
<protein>
    <submittedName>
        <fullName evidence="2">Uncharacterized protein</fullName>
    </submittedName>
</protein>
<gene>
    <name evidence="2" type="ORF">MELLADRAFT_106600</name>
</gene>
<evidence type="ECO:0000313" key="3">
    <source>
        <dbReference type="Proteomes" id="UP000001072"/>
    </source>
</evidence>
<feature type="compositionally biased region" description="Polar residues" evidence="1">
    <location>
        <begin position="41"/>
        <end position="50"/>
    </location>
</feature>
<name>F4RM14_MELLP</name>
<dbReference type="EMBL" id="GL883107">
    <property type="protein sequence ID" value="EGG06668.1"/>
    <property type="molecule type" value="Genomic_DNA"/>
</dbReference>
<dbReference type="HOGENOM" id="CLU_1525496_0_0_1"/>